<dbReference type="PANTHER" id="PTHR34414:SF1">
    <property type="entry name" value="SUBTILISIN-LIKE SERINE PROTEASE"/>
    <property type="match status" value="1"/>
</dbReference>
<comment type="caution">
    <text evidence="3">The sequence shown here is derived from an EMBL/GenBank/DDBJ whole genome shotgun (WGS) entry which is preliminary data.</text>
</comment>
<keyword evidence="2" id="KW-1133">Transmembrane helix</keyword>
<sequence>MASSNATTPNATPAGSPTTATPNVLPATKTGKFTGLGIEPLQTFSVSQKQPRVYLKTTNGSNYLPGQPRIRLHGTASGGNQSTDEVVDYLRDSHLTNELDELLPFMSYIFVQTPSYRHIMPLHHQGAHARDIIVDEAPGLHLVWYYDRIFIKPIPAYFYSSEFWTYLHSHSDPSKQDQRKENDVYAAAVGFMRSYYFLIKYKIDFVQACQLKLIPKVPGTDKHPTYEEFCRFIEQFNDITDIDTCRRYHYGELRLTRINRTSLLRKGRLAYFHIYPQWGSYLRHFLAPIVMVLGGCSIVLNAMQVTLNAQEMLGDPTQGSGLSQRWIYFTRASLYFPVVIIITIAVILVLSLVGVSVMAANDLLWAKTTRRKKRNGEPDAGNRSHGLIW</sequence>
<feature type="region of interest" description="Disordered" evidence="1">
    <location>
        <begin position="1"/>
        <end position="28"/>
    </location>
</feature>
<keyword evidence="2" id="KW-0472">Membrane</keyword>
<reference evidence="3 4" key="1">
    <citation type="journal article" date="2017" name="G3 (Bethesda)">
        <title>First Draft Genome Sequence of the Pathogenic Fungus Lomentospora prolificans (Formerly Scedosporium prolificans).</title>
        <authorList>
            <person name="Luo R."/>
            <person name="Zimin A."/>
            <person name="Workman R."/>
            <person name="Fan Y."/>
            <person name="Pertea G."/>
            <person name="Grossman N."/>
            <person name="Wear M.P."/>
            <person name="Jia B."/>
            <person name="Miller H."/>
            <person name="Casadevall A."/>
            <person name="Timp W."/>
            <person name="Zhang S.X."/>
            <person name="Salzberg S.L."/>
        </authorList>
    </citation>
    <scope>NUCLEOTIDE SEQUENCE [LARGE SCALE GENOMIC DNA]</scope>
    <source>
        <strain evidence="3 4">JHH-5317</strain>
    </source>
</reference>
<dbReference type="Proteomes" id="UP000233524">
    <property type="component" value="Unassembled WGS sequence"/>
</dbReference>
<evidence type="ECO:0000256" key="1">
    <source>
        <dbReference type="SAM" id="MobiDB-lite"/>
    </source>
</evidence>
<dbReference type="AlphaFoldDB" id="A0A2N3N876"/>
<organism evidence="3 4">
    <name type="scientific">Lomentospora prolificans</name>
    <dbReference type="NCBI Taxonomy" id="41688"/>
    <lineage>
        <taxon>Eukaryota</taxon>
        <taxon>Fungi</taxon>
        <taxon>Dikarya</taxon>
        <taxon>Ascomycota</taxon>
        <taxon>Pezizomycotina</taxon>
        <taxon>Sordariomycetes</taxon>
        <taxon>Hypocreomycetidae</taxon>
        <taxon>Microascales</taxon>
        <taxon>Microascaceae</taxon>
        <taxon>Lomentospora</taxon>
    </lineage>
</organism>
<name>A0A2N3N876_9PEZI</name>
<dbReference type="InterPro" id="IPR046536">
    <property type="entry name" value="DUF6601"/>
</dbReference>
<dbReference type="OrthoDB" id="5086500at2759"/>
<dbReference type="EMBL" id="NLAX01000095">
    <property type="protein sequence ID" value="PKS08594.1"/>
    <property type="molecule type" value="Genomic_DNA"/>
</dbReference>
<dbReference type="STRING" id="41688.A0A2N3N876"/>
<dbReference type="PANTHER" id="PTHR34414">
    <property type="entry name" value="HET DOMAIN-CONTAINING PROTEIN-RELATED"/>
    <property type="match status" value="1"/>
</dbReference>
<feature type="transmembrane region" description="Helical" evidence="2">
    <location>
        <begin position="285"/>
        <end position="303"/>
    </location>
</feature>
<feature type="compositionally biased region" description="Low complexity" evidence="1">
    <location>
        <begin position="1"/>
        <end position="23"/>
    </location>
</feature>
<evidence type="ECO:0000313" key="4">
    <source>
        <dbReference type="Proteomes" id="UP000233524"/>
    </source>
</evidence>
<feature type="transmembrane region" description="Helical" evidence="2">
    <location>
        <begin position="334"/>
        <end position="364"/>
    </location>
</feature>
<keyword evidence="2" id="KW-0812">Transmembrane</keyword>
<evidence type="ECO:0000256" key="2">
    <source>
        <dbReference type="SAM" id="Phobius"/>
    </source>
</evidence>
<accession>A0A2N3N876</accession>
<dbReference type="InParanoid" id="A0A2N3N876"/>
<proteinExistence type="predicted"/>
<dbReference type="VEuPathDB" id="FungiDB:jhhlp_004980"/>
<protein>
    <submittedName>
        <fullName evidence="3">Uncharacterized protein</fullName>
    </submittedName>
</protein>
<dbReference type="Pfam" id="PF20246">
    <property type="entry name" value="DUF6601"/>
    <property type="match status" value="1"/>
</dbReference>
<evidence type="ECO:0000313" key="3">
    <source>
        <dbReference type="EMBL" id="PKS08594.1"/>
    </source>
</evidence>
<keyword evidence="4" id="KW-1185">Reference proteome</keyword>
<gene>
    <name evidence="3" type="ORF">jhhlp_004980</name>
</gene>